<organism evidence="2 3">
    <name type="scientific">Halococcus saccharolyticus DSM 5350</name>
    <dbReference type="NCBI Taxonomy" id="1227455"/>
    <lineage>
        <taxon>Archaea</taxon>
        <taxon>Methanobacteriati</taxon>
        <taxon>Methanobacteriota</taxon>
        <taxon>Stenosarchaea group</taxon>
        <taxon>Halobacteria</taxon>
        <taxon>Halobacteriales</taxon>
        <taxon>Halococcaceae</taxon>
        <taxon>Halococcus</taxon>
    </lineage>
</organism>
<dbReference type="Gene3D" id="3.40.720.10">
    <property type="entry name" value="Alkaline Phosphatase, subunit A"/>
    <property type="match status" value="1"/>
</dbReference>
<evidence type="ECO:0000313" key="3">
    <source>
        <dbReference type="Proteomes" id="UP000011669"/>
    </source>
</evidence>
<keyword evidence="3" id="KW-1185">Reference proteome</keyword>
<dbReference type="RefSeq" id="WP_006077682.1">
    <property type="nucleotide sequence ID" value="NZ_AOMD01000021.1"/>
</dbReference>
<comment type="caution">
    <text evidence="2">The sequence shown here is derived from an EMBL/GenBank/DDBJ whole genome shotgun (WGS) entry which is preliminary data.</text>
</comment>
<dbReference type="CDD" id="cd16148">
    <property type="entry name" value="sulfatase_like"/>
    <property type="match status" value="1"/>
</dbReference>
<dbReference type="InterPro" id="IPR052701">
    <property type="entry name" value="GAG_Ulvan_Degrading_Sulfatases"/>
</dbReference>
<evidence type="ECO:0000259" key="1">
    <source>
        <dbReference type="Pfam" id="PF00884"/>
    </source>
</evidence>
<dbReference type="OrthoDB" id="3164at2157"/>
<feature type="domain" description="Sulfatase N-terminal" evidence="1">
    <location>
        <begin position="3"/>
        <end position="305"/>
    </location>
</feature>
<dbReference type="PANTHER" id="PTHR43751">
    <property type="entry name" value="SULFATASE"/>
    <property type="match status" value="1"/>
</dbReference>
<reference evidence="2 3" key="1">
    <citation type="journal article" date="2014" name="PLoS Genet.">
        <title>Phylogenetically driven sequencing of extremely halophilic archaea reveals strategies for static and dynamic osmo-response.</title>
        <authorList>
            <person name="Becker E.A."/>
            <person name="Seitzer P.M."/>
            <person name="Tritt A."/>
            <person name="Larsen D."/>
            <person name="Krusor M."/>
            <person name="Yao A.I."/>
            <person name="Wu D."/>
            <person name="Madern D."/>
            <person name="Eisen J.A."/>
            <person name="Darling A.E."/>
            <person name="Facciotti M.T."/>
        </authorList>
    </citation>
    <scope>NUCLEOTIDE SEQUENCE [LARGE SCALE GENOMIC DNA]</scope>
    <source>
        <strain evidence="2 3">DSM 5350</strain>
    </source>
</reference>
<dbReference type="InterPro" id="IPR000917">
    <property type="entry name" value="Sulfatase_N"/>
</dbReference>
<dbReference type="PATRIC" id="fig|1227455.4.peg.1874"/>
<gene>
    <name evidence="2" type="ORF">C449_09144</name>
</gene>
<dbReference type="SUPFAM" id="SSF53649">
    <property type="entry name" value="Alkaline phosphatase-like"/>
    <property type="match status" value="1"/>
</dbReference>
<dbReference type="PANTHER" id="PTHR43751:SF3">
    <property type="entry name" value="SULFATASE N-TERMINAL DOMAIN-CONTAINING PROTEIN"/>
    <property type="match status" value="1"/>
</dbReference>
<dbReference type="STRING" id="1227455.C449_09144"/>
<dbReference type="EMBL" id="AOMD01000021">
    <property type="protein sequence ID" value="EMA44812.1"/>
    <property type="molecule type" value="Genomic_DNA"/>
</dbReference>
<evidence type="ECO:0000313" key="2">
    <source>
        <dbReference type="EMBL" id="EMA44812.1"/>
    </source>
</evidence>
<dbReference type="Proteomes" id="UP000011669">
    <property type="component" value="Unassembled WGS sequence"/>
</dbReference>
<proteinExistence type="predicted"/>
<name>M0MGE5_9EURY</name>
<dbReference type="Pfam" id="PF00884">
    <property type="entry name" value="Sulfatase"/>
    <property type="match status" value="1"/>
</dbReference>
<protein>
    <submittedName>
        <fullName evidence="2">Sulfatase</fullName>
    </submittedName>
</protein>
<dbReference type="InterPro" id="IPR017850">
    <property type="entry name" value="Alkaline_phosphatase_core_sf"/>
</dbReference>
<dbReference type="InParanoid" id="M0MGE5"/>
<accession>M0MGE5</accession>
<dbReference type="AlphaFoldDB" id="M0MGE5"/>
<sequence length="413" mass="46522">MSRNIVLVTVDSLRADHCSFMGYERETTPILDAMATEGVVFENAIAPGPSTPESMPAVFTGEGIADVHHGVASRDHIRDHLSRGRTVPERLSATGYSTIGFTPNPFTSRYFGFDRGFDRFEDFLDTSARLRSAIVSRWLRGRFVAGLRFGLNLVGRGDVSMTWEDYYEELIESVAATNDPFFLWVFLLEPHWPYRPPDRHRNGISATSMYRANWTSSNFSDRTPTGESVQTVRSLYDGTIRHVDEFVRRLTDDLSEANPIYVFHADHGEAFGEHGSFGHGSHLYEENVHVPLVVWNAGVRERIEEPVSLRVLPFLLEELASSSRTLDRSRFTRPRVRTSTAQKAAVRGQDWKLLHDGAGVAFSDLVADPEELNLQSGVDLSDVWDSLESTRRLTNSERERIAGTAREIEVAEL</sequence>